<evidence type="ECO:0000313" key="2">
    <source>
        <dbReference type="EMBL" id="MCD3195133.1"/>
    </source>
</evidence>
<keyword evidence="1" id="KW-0472">Membrane</keyword>
<dbReference type="Proteomes" id="UP000813637">
    <property type="component" value="Unassembled WGS sequence"/>
</dbReference>
<gene>
    <name evidence="2" type="ORF">G8S53_07525</name>
</gene>
<sequence>MREFDKFINNLLDIRGINDFDKIDLKDEIQDHLMLLKLDYINKGYSERNSIKLAIRDFGEENFIGKEIKRNLPSKNKTKVFQKKYKIKCILGMFLSYYIFIFLSEVIFKIDHRTLMFNIFLATIPSLIGFIYINMKIVNHKNKVYNLNFILLLYFVIEKIIISGLVLMYYYIKPNELYLSTLLKNAYIFNNVYISSYIIFYVILILIQIYIDKNKSISIKNPYDSSISSAIIGSLSIILMIVYFLFPNRCYLLHCIIEKIIQCNIKVVSKNIIFILINNNIVIPNLGLILFIFLILRKTKKR</sequence>
<evidence type="ECO:0000313" key="3">
    <source>
        <dbReference type="Proteomes" id="UP000813637"/>
    </source>
</evidence>
<comment type="caution">
    <text evidence="2">The sequence shown here is derived from an EMBL/GenBank/DDBJ whole genome shotgun (WGS) entry which is preliminary data.</text>
</comment>
<name>A0A9Q3Z191_CLOBO</name>
<dbReference type="InterPro" id="IPR047928">
    <property type="entry name" value="Perm_prefix_1"/>
</dbReference>
<feature type="transmembrane region" description="Helical" evidence="1">
    <location>
        <begin position="272"/>
        <end position="296"/>
    </location>
</feature>
<evidence type="ECO:0000256" key="1">
    <source>
        <dbReference type="SAM" id="Phobius"/>
    </source>
</evidence>
<feature type="transmembrane region" description="Helical" evidence="1">
    <location>
        <begin position="147"/>
        <end position="172"/>
    </location>
</feature>
<dbReference type="AlphaFoldDB" id="A0A9Q3Z191"/>
<accession>A0A9Q3Z191</accession>
<protein>
    <submittedName>
        <fullName evidence="2">Uncharacterized protein</fullName>
    </submittedName>
</protein>
<organism evidence="2 3">
    <name type="scientific">Clostridium botulinum C</name>
    <dbReference type="NCBI Taxonomy" id="36828"/>
    <lineage>
        <taxon>Bacteria</taxon>
        <taxon>Bacillati</taxon>
        <taxon>Bacillota</taxon>
        <taxon>Clostridia</taxon>
        <taxon>Eubacteriales</taxon>
        <taxon>Clostridiaceae</taxon>
        <taxon>Clostridium</taxon>
    </lineage>
</organism>
<reference evidence="2" key="2">
    <citation type="journal article" date="2021" name="Microorganisms">
        <title>Extensive Genome Exploration of Clostridium botulinum Group III Field Strains.</title>
        <authorList>
            <person name="Fillo S."/>
            <person name="Giordani F."/>
            <person name="Tonon E."/>
            <person name="Drigo I."/>
            <person name="Anselmo A."/>
            <person name="Fortunato A."/>
            <person name="Lista F."/>
            <person name="Bano L."/>
        </authorList>
    </citation>
    <scope>NUCLEOTIDE SEQUENCE</scope>
    <source>
        <strain evidence="2">IZSVe-TV_9877_3_12</strain>
    </source>
</reference>
<reference evidence="2" key="1">
    <citation type="submission" date="2020-02" db="EMBL/GenBank/DDBJ databases">
        <authorList>
            <person name="Fillo S."/>
            <person name="Giordani F."/>
            <person name="Tonon E."/>
            <person name="Drigo I."/>
            <person name="Anselmo A."/>
            <person name="Fortunato A."/>
            <person name="Bano L."/>
            <person name="Lista F."/>
        </authorList>
    </citation>
    <scope>NUCLEOTIDE SEQUENCE</scope>
    <source>
        <strain evidence="2">IZSVe-TV_9877_3_12</strain>
    </source>
</reference>
<proteinExistence type="predicted"/>
<feature type="transmembrane region" description="Helical" evidence="1">
    <location>
        <begin position="223"/>
        <end position="246"/>
    </location>
</feature>
<dbReference type="EMBL" id="JAAMYB010000007">
    <property type="protein sequence ID" value="MCD3195133.1"/>
    <property type="molecule type" value="Genomic_DNA"/>
</dbReference>
<feature type="transmembrane region" description="Helical" evidence="1">
    <location>
        <begin position="115"/>
        <end position="135"/>
    </location>
</feature>
<feature type="transmembrane region" description="Helical" evidence="1">
    <location>
        <begin position="85"/>
        <end position="103"/>
    </location>
</feature>
<feature type="transmembrane region" description="Helical" evidence="1">
    <location>
        <begin position="192"/>
        <end position="211"/>
    </location>
</feature>
<dbReference type="RefSeq" id="WP_039235751.1">
    <property type="nucleotide sequence ID" value="NZ_JAAMYB010000007.1"/>
</dbReference>
<keyword evidence="1" id="KW-0812">Transmembrane</keyword>
<keyword evidence="1" id="KW-1133">Transmembrane helix</keyword>
<dbReference type="NCBIfam" id="NF038403">
    <property type="entry name" value="perm_prefix_1"/>
    <property type="match status" value="1"/>
</dbReference>